<dbReference type="PANTHER" id="PTHR22946">
    <property type="entry name" value="DIENELACTONE HYDROLASE DOMAIN-CONTAINING PROTEIN-RELATED"/>
    <property type="match status" value="1"/>
</dbReference>
<reference evidence="3 4" key="1">
    <citation type="submission" date="2021-01" db="EMBL/GenBank/DDBJ databases">
        <title>Whole genome shotgun sequence of Actinoplanes couchii NBRC 106145.</title>
        <authorList>
            <person name="Komaki H."/>
            <person name="Tamura T."/>
        </authorList>
    </citation>
    <scope>NUCLEOTIDE SEQUENCE [LARGE SCALE GENOMIC DNA]</scope>
    <source>
        <strain evidence="3 4">NBRC 106145</strain>
    </source>
</reference>
<dbReference type="EMBL" id="BOMG01000097">
    <property type="protein sequence ID" value="GID59525.1"/>
    <property type="molecule type" value="Genomic_DNA"/>
</dbReference>
<proteinExistence type="inferred from homology"/>
<keyword evidence="2" id="KW-0378">Hydrolase</keyword>
<name>A0ABQ3XM20_9ACTN</name>
<dbReference type="Proteomes" id="UP000612282">
    <property type="component" value="Unassembled WGS sequence"/>
</dbReference>
<dbReference type="SUPFAM" id="SSF53474">
    <property type="entry name" value="alpha/beta-Hydrolases"/>
    <property type="match status" value="1"/>
</dbReference>
<comment type="similarity">
    <text evidence="1">Belongs to the AB hydrolase superfamily.</text>
</comment>
<evidence type="ECO:0000256" key="2">
    <source>
        <dbReference type="ARBA" id="ARBA00022801"/>
    </source>
</evidence>
<dbReference type="Gene3D" id="3.40.50.1820">
    <property type="entry name" value="alpha/beta hydrolase"/>
    <property type="match status" value="1"/>
</dbReference>
<dbReference type="InterPro" id="IPR050261">
    <property type="entry name" value="FrsA_esterase"/>
</dbReference>
<dbReference type="InterPro" id="IPR029058">
    <property type="entry name" value="AB_hydrolase_fold"/>
</dbReference>
<organism evidence="3 4">
    <name type="scientific">Actinoplanes couchii</name>
    <dbReference type="NCBI Taxonomy" id="403638"/>
    <lineage>
        <taxon>Bacteria</taxon>
        <taxon>Bacillati</taxon>
        <taxon>Actinomycetota</taxon>
        <taxon>Actinomycetes</taxon>
        <taxon>Micromonosporales</taxon>
        <taxon>Micromonosporaceae</taxon>
        <taxon>Actinoplanes</taxon>
    </lineage>
</organism>
<accession>A0ABQ3XM20</accession>
<comment type="caution">
    <text evidence="3">The sequence shown here is derived from an EMBL/GenBank/DDBJ whole genome shotgun (WGS) entry which is preliminary data.</text>
</comment>
<dbReference type="PANTHER" id="PTHR22946:SF9">
    <property type="entry name" value="POLYKETIDE TRANSFERASE AF380"/>
    <property type="match status" value="1"/>
</dbReference>
<evidence type="ECO:0000313" key="4">
    <source>
        <dbReference type="Proteomes" id="UP000612282"/>
    </source>
</evidence>
<keyword evidence="4" id="KW-1185">Reference proteome</keyword>
<evidence type="ECO:0000313" key="3">
    <source>
        <dbReference type="EMBL" id="GID59525.1"/>
    </source>
</evidence>
<gene>
    <name evidence="3" type="ORF">Aco03nite_079290</name>
</gene>
<sequence>MQNFSVGDVSAVLWTPDVSATPPLIFVGHGGGQHKQHPAVLHRAERFVAAGFAVVSADVPNHGDRTPDERLNQIAETVRTVEDLARFQALAAEQTVPEWQAVVDDVQARIGAGPVGYWGVSLGCGLGIPFVAADSRVRAAVFGLAGAVANAEVAARITVPVEFLIQWDDEWIPREQSLALFEALGSADKTLHANPGKHADRIPEHELDSQVRFFTRHLIPAESR</sequence>
<protein>
    <recommendedName>
        <fullName evidence="5">Dienelactone hydrolase domain-containing protein</fullName>
    </recommendedName>
</protein>
<evidence type="ECO:0008006" key="5">
    <source>
        <dbReference type="Google" id="ProtNLM"/>
    </source>
</evidence>
<dbReference type="RefSeq" id="WP_203805679.1">
    <property type="nucleotide sequence ID" value="NZ_BOMG01000097.1"/>
</dbReference>
<evidence type="ECO:0000256" key="1">
    <source>
        <dbReference type="ARBA" id="ARBA00008645"/>
    </source>
</evidence>